<sequence>MAGHGRVASAPIASDPVPHPPKIQLPNVSYCICNHPPWPEAILHGFQHYLVMLGTTVIIPTTLVPQMGGGNEEKAKVIQTLLFVAGLNTLLQSLFGTRLPAVMGGSYTFVAPTVSIIISGRWSDEDPVSVGVFFKHLVISLLLFGSSVNQLIIC</sequence>
<evidence type="ECO:0000256" key="1">
    <source>
        <dbReference type="ARBA" id="ARBA00004141"/>
    </source>
</evidence>
<dbReference type="GO" id="GO:0022857">
    <property type="term" value="F:transmembrane transporter activity"/>
    <property type="evidence" value="ECO:0007669"/>
    <property type="project" value="InterPro"/>
</dbReference>
<keyword evidence="3" id="KW-0812">Transmembrane</keyword>
<evidence type="ECO:0000256" key="2">
    <source>
        <dbReference type="ARBA" id="ARBA00008821"/>
    </source>
</evidence>
<evidence type="ECO:0000256" key="4">
    <source>
        <dbReference type="ARBA" id="ARBA00022989"/>
    </source>
</evidence>
<dbReference type="PaxDb" id="4097-A0A1S4BF23"/>
<evidence type="ECO:0000256" key="3">
    <source>
        <dbReference type="ARBA" id="ARBA00022692"/>
    </source>
</evidence>
<evidence type="ECO:0000256" key="5">
    <source>
        <dbReference type="ARBA" id="ARBA00023136"/>
    </source>
</evidence>
<dbReference type="AlphaFoldDB" id="A0A1S4BF23"/>
<accession>A0A1S4BF23</accession>
<dbReference type="STRING" id="4097.A0A1S4BF23"/>
<reference evidence="6" key="1">
    <citation type="submission" date="2025-08" db="UniProtKB">
        <authorList>
            <consortium name="RefSeq"/>
        </authorList>
    </citation>
    <scope>IDENTIFICATION</scope>
</reference>
<protein>
    <submittedName>
        <fullName evidence="6">Nucleobase-ascorbate transporter 6</fullName>
    </submittedName>
</protein>
<dbReference type="GO" id="GO:0016020">
    <property type="term" value="C:membrane"/>
    <property type="evidence" value="ECO:0007669"/>
    <property type="project" value="UniProtKB-SubCell"/>
</dbReference>
<comment type="similarity">
    <text evidence="2">Belongs to the nucleobase:cation symporter-2 (NCS2) (TC 2.A.40) family.</text>
</comment>
<dbReference type="PANTHER" id="PTHR11119">
    <property type="entry name" value="XANTHINE-URACIL / VITAMIN C PERMEASE FAMILY MEMBER"/>
    <property type="match status" value="1"/>
</dbReference>
<evidence type="ECO:0000313" key="6">
    <source>
        <dbReference type="RefSeq" id="XP_016487535.1"/>
    </source>
</evidence>
<gene>
    <name evidence="6" type="primary">LOC107807627</name>
</gene>
<dbReference type="OMA" id="IYWICAY"/>
<dbReference type="RefSeq" id="XP_016487535.1">
    <property type="nucleotide sequence ID" value="XM_016632049.1"/>
</dbReference>
<proteinExistence type="inferred from homology"/>
<organism evidence="6">
    <name type="scientific">Nicotiana tabacum</name>
    <name type="common">Common tobacco</name>
    <dbReference type="NCBI Taxonomy" id="4097"/>
    <lineage>
        <taxon>Eukaryota</taxon>
        <taxon>Viridiplantae</taxon>
        <taxon>Streptophyta</taxon>
        <taxon>Embryophyta</taxon>
        <taxon>Tracheophyta</taxon>
        <taxon>Spermatophyta</taxon>
        <taxon>Magnoliopsida</taxon>
        <taxon>eudicotyledons</taxon>
        <taxon>Gunneridae</taxon>
        <taxon>Pentapetalae</taxon>
        <taxon>asterids</taxon>
        <taxon>lamiids</taxon>
        <taxon>Solanales</taxon>
        <taxon>Solanaceae</taxon>
        <taxon>Nicotianoideae</taxon>
        <taxon>Nicotianeae</taxon>
        <taxon>Nicotiana</taxon>
    </lineage>
</organism>
<dbReference type="Pfam" id="PF00860">
    <property type="entry name" value="Xan_ur_permease"/>
    <property type="match status" value="1"/>
</dbReference>
<keyword evidence="4" id="KW-1133">Transmembrane helix</keyword>
<keyword evidence="5" id="KW-0472">Membrane</keyword>
<dbReference type="KEGG" id="nta:107807627"/>
<dbReference type="InterPro" id="IPR006043">
    <property type="entry name" value="NCS2"/>
</dbReference>
<dbReference type="OrthoDB" id="1738706at2759"/>
<name>A0A1S4BF23_TOBAC</name>
<comment type="subcellular location">
    <subcellularLocation>
        <location evidence="1">Membrane</location>
        <topology evidence="1">Multi-pass membrane protein</topology>
    </subcellularLocation>
</comment>